<accession>A0AAE1BLN9</accession>
<protein>
    <submittedName>
        <fullName evidence="2">Uncharacterized protein</fullName>
    </submittedName>
</protein>
<dbReference type="Proteomes" id="UP001286313">
    <property type="component" value="Unassembled WGS sequence"/>
</dbReference>
<reference evidence="2" key="1">
    <citation type="submission" date="2023-10" db="EMBL/GenBank/DDBJ databases">
        <title>Genome assemblies of two species of porcelain crab, Petrolisthes cinctipes and Petrolisthes manimaculis (Anomura: Porcellanidae).</title>
        <authorList>
            <person name="Angst P."/>
        </authorList>
    </citation>
    <scope>NUCLEOTIDE SEQUENCE</scope>
    <source>
        <strain evidence="2">PB745_01</strain>
        <tissue evidence="2">Gill</tissue>
    </source>
</reference>
<name>A0AAE1BLN9_PETCI</name>
<keyword evidence="3" id="KW-1185">Reference proteome</keyword>
<evidence type="ECO:0000313" key="2">
    <source>
        <dbReference type="EMBL" id="KAK3851095.1"/>
    </source>
</evidence>
<gene>
    <name evidence="2" type="ORF">Pcinc_042224</name>
</gene>
<comment type="caution">
    <text evidence="2">The sequence shown here is derived from an EMBL/GenBank/DDBJ whole genome shotgun (WGS) entry which is preliminary data.</text>
</comment>
<proteinExistence type="predicted"/>
<dbReference type="AlphaFoldDB" id="A0AAE1BLN9"/>
<feature type="region of interest" description="Disordered" evidence="1">
    <location>
        <begin position="1"/>
        <end position="34"/>
    </location>
</feature>
<evidence type="ECO:0000256" key="1">
    <source>
        <dbReference type="SAM" id="MobiDB-lite"/>
    </source>
</evidence>
<dbReference type="EMBL" id="JAWQEG010008047">
    <property type="protein sequence ID" value="KAK3851095.1"/>
    <property type="molecule type" value="Genomic_DNA"/>
</dbReference>
<sequence>MHPGEQHVGRSPVPGLIQESLGLPDGDTAGSAGTGSCRVFLWHARQPARGRCRKEKEIGGWECRGGEHNKR</sequence>
<organism evidence="2 3">
    <name type="scientific">Petrolisthes cinctipes</name>
    <name type="common">Flat porcelain crab</name>
    <dbReference type="NCBI Taxonomy" id="88211"/>
    <lineage>
        <taxon>Eukaryota</taxon>
        <taxon>Metazoa</taxon>
        <taxon>Ecdysozoa</taxon>
        <taxon>Arthropoda</taxon>
        <taxon>Crustacea</taxon>
        <taxon>Multicrustacea</taxon>
        <taxon>Malacostraca</taxon>
        <taxon>Eumalacostraca</taxon>
        <taxon>Eucarida</taxon>
        <taxon>Decapoda</taxon>
        <taxon>Pleocyemata</taxon>
        <taxon>Anomura</taxon>
        <taxon>Galatheoidea</taxon>
        <taxon>Porcellanidae</taxon>
        <taxon>Petrolisthes</taxon>
    </lineage>
</organism>
<evidence type="ECO:0000313" key="3">
    <source>
        <dbReference type="Proteomes" id="UP001286313"/>
    </source>
</evidence>